<protein>
    <recommendedName>
        <fullName evidence="5">Zn(2)-C6 fungal-type domain-containing protein</fullName>
    </recommendedName>
</protein>
<gene>
    <name evidence="3" type="ORF">BS50DRAFT_108727</name>
</gene>
<dbReference type="OrthoDB" id="3801187at2759"/>
<keyword evidence="1" id="KW-0539">Nucleus</keyword>
<dbReference type="AlphaFoldDB" id="A0A2T2NCV8"/>
<evidence type="ECO:0000256" key="2">
    <source>
        <dbReference type="SAM" id="MobiDB-lite"/>
    </source>
</evidence>
<dbReference type="GO" id="GO:0000981">
    <property type="term" value="F:DNA-binding transcription factor activity, RNA polymerase II-specific"/>
    <property type="evidence" value="ECO:0007669"/>
    <property type="project" value="InterPro"/>
</dbReference>
<evidence type="ECO:0008006" key="5">
    <source>
        <dbReference type="Google" id="ProtNLM"/>
    </source>
</evidence>
<dbReference type="CDD" id="cd00067">
    <property type="entry name" value="GAL4"/>
    <property type="match status" value="1"/>
</dbReference>
<feature type="compositionally biased region" description="Polar residues" evidence="2">
    <location>
        <begin position="122"/>
        <end position="133"/>
    </location>
</feature>
<dbReference type="EMBL" id="KZ678140">
    <property type="protein sequence ID" value="PSN63264.1"/>
    <property type="molecule type" value="Genomic_DNA"/>
</dbReference>
<name>A0A2T2NCV8_CORCC</name>
<evidence type="ECO:0000313" key="4">
    <source>
        <dbReference type="Proteomes" id="UP000240883"/>
    </source>
</evidence>
<organism evidence="3 4">
    <name type="scientific">Corynespora cassiicola Philippines</name>
    <dbReference type="NCBI Taxonomy" id="1448308"/>
    <lineage>
        <taxon>Eukaryota</taxon>
        <taxon>Fungi</taxon>
        <taxon>Dikarya</taxon>
        <taxon>Ascomycota</taxon>
        <taxon>Pezizomycotina</taxon>
        <taxon>Dothideomycetes</taxon>
        <taxon>Pleosporomycetidae</taxon>
        <taxon>Pleosporales</taxon>
        <taxon>Corynesporascaceae</taxon>
        <taxon>Corynespora</taxon>
    </lineage>
</organism>
<accession>A0A2T2NCV8</accession>
<dbReference type="InterPro" id="IPR001138">
    <property type="entry name" value="Zn2Cys6_DnaBD"/>
</dbReference>
<reference evidence="3 4" key="1">
    <citation type="journal article" date="2018" name="Front. Microbiol.">
        <title>Genome-Wide Analysis of Corynespora cassiicola Leaf Fall Disease Putative Effectors.</title>
        <authorList>
            <person name="Lopez D."/>
            <person name="Ribeiro S."/>
            <person name="Label P."/>
            <person name="Fumanal B."/>
            <person name="Venisse J.S."/>
            <person name="Kohler A."/>
            <person name="de Oliveira R.R."/>
            <person name="Labutti K."/>
            <person name="Lipzen A."/>
            <person name="Lail K."/>
            <person name="Bauer D."/>
            <person name="Ohm R.A."/>
            <person name="Barry K.W."/>
            <person name="Spatafora J."/>
            <person name="Grigoriev I.V."/>
            <person name="Martin F.M."/>
            <person name="Pujade-Renaud V."/>
        </authorList>
    </citation>
    <scope>NUCLEOTIDE SEQUENCE [LARGE SCALE GENOMIC DNA]</scope>
    <source>
        <strain evidence="3 4">Philippines</strain>
    </source>
</reference>
<evidence type="ECO:0000256" key="1">
    <source>
        <dbReference type="ARBA" id="ARBA00023242"/>
    </source>
</evidence>
<feature type="region of interest" description="Disordered" evidence="2">
    <location>
        <begin position="104"/>
        <end position="136"/>
    </location>
</feature>
<evidence type="ECO:0000313" key="3">
    <source>
        <dbReference type="EMBL" id="PSN63264.1"/>
    </source>
</evidence>
<dbReference type="GO" id="GO:0008270">
    <property type="term" value="F:zinc ion binding"/>
    <property type="evidence" value="ECO:0007669"/>
    <property type="project" value="InterPro"/>
</dbReference>
<keyword evidence="4" id="KW-1185">Reference proteome</keyword>
<dbReference type="Proteomes" id="UP000240883">
    <property type="component" value="Unassembled WGS sequence"/>
</dbReference>
<sequence>MRVDATLFDRFVAHSPQLLVSNSTSIPSVPFRKLLAQWDTCRKLQDGMIARRRACDRCAELVGHAFECSWAFVNLSDVLQKAQCAEEPPCGRCQRLGLQCTHDRPILPRGRPRKNTRRASKESVSPTNRSNGSGRAVARLAASPKSIFQSSMLPMDSSLTTELWEYIFASTDQIGILSALRRVDHKALIKHTQNTQNEILTSAPLQCALLSCGLLFRPPREGIDVQTMLEKLRNCALSEIPVISWDPQPIPAGDIYCLYIFANLGYLQHGLAHLADRWGTLAKSLACTERLRVQDLQGDAIEIERRLNSLLDLNSSVQSLLYNRPCNSRPNYDSTSAIIPHELFEAIESSQDSCQENIPQTSDSIWHRSSSPQAEEAMNEDESIGLGEGFFDLFLPLRDPLESALCFPALNSIKYRATMLNLEDYFISFPTHLMEFIHVRSPWQFESMIWFHGIHILLDAGADLLEIVFNSAFHRSQACTSAADNSILLGDVLKALANFPTALSRLNHATIFFIALSATVHSSILRQLYLEQKAAPHVLLESAKAHEMTLELILQVNPTCDHPVIQAAKSVVTAHLEWFSQAPTPETCPLADYFEEMKYYRWVSRGRGITKLDEETAAQLFQATLQKYDETPMVSNLPQDILSVFDPEARINQPGTFDLKILFR</sequence>
<proteinExistence type="predicted"/>